<feature type="compositionally biased region" description="Low complexity" evidence="1">
    <location>
        <begin position="117"/>
        <end position="128"/>
    </location>
</feature>
<keyword evidence="2" id="KW-0472">Membrane</keyword>
<gene>
    <name evidence="3" type="ORF">B0H67DRAFT_594940</name>
</gene>
<dbReference type="Proteomes" id="UP001172102">
    <property type="component" value="Unassembled WGS sequence"/>
</dbReference>
<feature type="transmembrane region" description="Helical" evidence="2">
    <location>
        <begin position="143"/>
        <end position="166"/>
    </location>
</feature>
<dbReference type="EMBL" id="JAUKUA010000008">
    <property type="protein sequence ID" value="KAK0702686.1"/>
    <property type="molecule type" value="Genomic_DNA"/>
</dbReference>
<evidence type="ECO:0000256" key="2">
    <source>
        <dbReference type="SAM" id="Phobius"/>
    </source>
</evidence>
<evidence type="ECO:0000313" key="3">
    <source>
        <dbReference type="EMBL" id="KAK0702686.1"/>
    </source>
</evidence>
<name>A0AA39ZS98_9PEZI</name>
<reference evidence="3" key="1">
    <citation type="submission" date="2023-06" db="EMBL/GenBank/DDBJ databases">
        <title>Genome-scale phylogeny and comparative genomics of the fungal order Sordariales.</title>
        <authorList>
            <consortium name="Lawrence Berkeley National Laboratory"/>
            <person name="Hensen N."/>
            <person name="Bonometti L."/>
            <person name="Westerberg I."/>
            <person name="Brannstrom I.O."/>
            <person name="Guillou S."/>
            <person name="Cros-Aarteil S."/>
            <person name="Calhoun S."/>
            <person name="Haridas S."/>
            <person name="Kuo A."/>
            <person name="Mondo S."/>
            <person name="Pangilinan J."/>
            <person name="Riley R."/>
            <person name="Labutti K."/>
            <person name="Andreopoulos B."/>
            <person name="Lipzen A."/>
            <person name="Chen C."/>
            <person name="Yanf M."/>
            <person name="Daum C."/>
            <person name="Ng V."/>
            <person name="Clum A."/>
            <person name="Steindorff A."/>
            <person name="Ohm R."/>
            <person name="Martin F."/>
            <person name="Silar P."/>
            <person name="Natvig D."/>
            <person name="Lalanne C."/>
            <person name="Gautier V."/>
            <person name="Ament-Velasquez S.L."/>
            <person name="Kruys A."/>
            <person name="Hutchinson M.I."/>
            <person name="Powell A.J."/>
            <person name="Barry K."/>
            <person name="Miller A.N."/>
            <person name="Grigoriev I.V."/>
            <person name="Debuchy R."/>
            <person name="Gladieux P."/>
            <person name="Thoren M.H."/>
            <person name="Johannesson H."/>
        </authorList>
    </citation>
    <scope>NUCLEOTIDE SEQUENCE</scope>
    <source>
        <strain evidence="3">SMH4607-1</strain>
    </source>
</reference>
<evidence type="ECO:0000313" key="4">
    <source>
        <dbReference type="Proteomes" id="UP001172102"/>
    </source>
</evidence>
<organism evidence="3 4">
    <name type="scientific">Lasiosphaeris hirsuta</name>
    <dbReference type="NCBI Taxonomy" id="260670"/>
    <lineage>
        <taxon>Eukaryota</taxon>
        <taxon>Fungi</taxon>
        <taxon>Dikarya</taxon>
        <taxon>Ascomycota</taxon>
        <taxon>Pezizomycotina</taxon>
        <taxon>Sordariomycetes</taxon>
        <taxon>Sordariomycetidae</taxon>
        <taxon>Sordariales</taxon>
        <taxon>Lasiosphaeriaceae</taxon>
        <taxon>Lasiosphaeris</taxon>
    </lineage>
</organism>
<evidence type="ECO:0000256" key="1">
    <source>
        <dbReference type="SAM" id="MobiDB-lite"/>
    </source>
</evidence>
<sequence>MPTLEISCHYGGSFFVCDHNTTEFVMCCTINPCAGGQGLCLPDSLYNVSFPQQRFDDIPRLEYARERTFWYIYNFTSPPFLGCCKKDACITSYEKTALLPAKLGNDIAARNAFPNDSGTSPAPAESPATPTPQVPAGALSSPVTAVITLGSTAFVAIIAASMYAWGRHRGRKAQSRSETATERIPGPTATVPAWNELPECAAHSQRGYAAYMPQSPTVVQMAGNYELHNRDELFFH</sequence>
<keyword evidence="2" id="KW-0812">Transmembrane</keyword>
<protein>
    <submittedName>
        <fullName evidence="3">Uncharacterized protein</fullName>
    </submittedName>
</protein>
<accession>A0AA39ZS98</accession>
<dbReference type="AlphaFoldDB" id="A0AA39ZS98"/>
<feature type="region of interest" description="Disordered" evidence="1">
    <location>
        <begin position="170"/>
        <end position="191"/>
    </location>
</feature>
<keyword evidence="4" id="KW-1185">Reference proteome</keyword>
<feature type="region of interest" description="Disordered" evidence="1">
    <location>
        <begin position="110"/>
        <end position="135"/>
    </location>
</feature>
<proteinExistence type="predicted"/>
<comment type="caution">
    <text evidence="3">The sequence shown here is derived from an EMBL/GenBank/DDBJ whole genome shotgun (WGS) entry which is preliminary data.</text>
</comment>
<keyword evidence="2" id="KW-1133">Transmembrane helix</keyword>